<dbReference type="Proteomes" id="UP000231846">
    <property type="component" value="Unassembled WGS sequence"/>
</dbReference>
<proteinExistence type="predicted"/>
<sequence length="104" mass="11789">MNSFFQTLAFTYLLYPILGLLLVGLGIFIAKKNALLNNKRLVGYSIGAIAILRLPVLLGFLDYGFMPINYIALMVIYLILGRYNTRLMGWDYSVAMPYNRNANT</sequence>
<dbReference type="HOGENOM" id="CLU_2244602_0_0_10"/>
<evidence type="ECO:0000313" key="2">
    <source>
        <dbReference type="Proteomes" id="UP000231846"/>
    </source>
</evidence>
<dbReference type="InterPro" id="IPR035177">
    <property type="entry name" value="TssN"/>
</dbReference>
<protein>
    <submittedName>
        <fullName evidence="1">DUF5467 family protein</fullName>
    </submittedName>
</protein>
<comment type="caution">
    <text evidence="1">The sequence shown here is derived from an EMBL/GenBank/DDBJ whole genome shotgun (WGS) entry which is preliminary data.</text>
</comment>
<dbReference type="EMBL" id="PDCW01000030">
    <property type="protein sequence ID" value="PJY72899.1"/>
    <property type="molecule type" value="Genomic_DNA"/>
</dbReference>
<evidence type="ECO:0000313" key="1">
    <source>
        <dbReference type="EMBL" id="PJY72899.1"/>
    </source>
</evidence>
<name>D1JL77_BACFG</name>
<reference evidence="1 2" key="1">
    <citation type="journal article" date="2017" name="MBio">
        <title>Gut Symbiont Bacteroides fragilis Secretes a Eukaryotic-Like Ubiquitin Protein That Mediates Intraspecies Antagonism.</title>
        <authorList>
            <person name="Chatzidaki-Livanis M."/>
            <person name="Coyne M.J."/>
            <person name="Roelofs K.G."/>
            <person name="Gentyala R.R."/>
            <person name="Caldwell J.M."/>
            <person name="Comstock L.E."/>
        </authorList>
    </citation>
    <scope>NUCLEOTIDE SEQUENCE [LARGE SCALE GENOMIC DNA]</scope>
    <source>
        <strain evidence="1 2">12905</strain>
    </source>
</reference>
<accession>A0A2M9V3N1</accession>
<organism evidence="1 2">
    <name type="scientific">Bacteroides fragilis</name>
    <dbReference type="NCBI Taxonomy" id="817"/>
    <lineage>
        <taxon>Bacteria</taxon>
        <taxon>Pseudomonadati</taxon>
        <taxon>Bacteroidota</taxon>
        <taxon>Bacteroidia</taxon>
        <taxon>Bacteroidales</taxon>
        <taxon>Bacteroidaceae</taxon>
        <taxon>Bacteroides</taxon>
    </lineage>
</organism>
<accession>D1JL77</accession>
<dbReference type="AlphaFoldDB" id="D1JL77"/>
<gene>
    <name evidence="1" type="ORF">CQW34_03479</name>
</gene>
<dbReference type="Pfam" id="PF17555">
    <property type="entry name" value="TssN"/>
    <property type="match status" value="1"/>
</dbReference>